<dbReference type="InterPro" id="IPR000754">
    <property type="entry name" value="Ribosomal_uS9"/>
</dbReference>
<keyword evidence="2 6" id="KW-0689">Ribosomal protein</keyword>
<keyword evidence="8" id="KW-1185">Reference proteome</keyword>
<dbReference type="InterPro" id="IPR014721">
    <property type="entry name" value="Ribsml_uS5_D2-typ_fold_subgr"/>
</dbReference>
<sequence length="313" mass="35903">MVRYALVHSIRNAASLATTPSRSISRLPIIRPFSTSRILALEQQEGKQLLTIQPPLDIEYEDVEDHPKPLLERVRIVPDSQSYFSARPSFTDTFLGVEHLYLKWKVLPRTATPQDTHWTSYDEVRAMTGNEPVPEKRYREMIRMLKDLDNIEPVVMPTEVLRLIDEHKRAFQPNQVKPKVFLVDEWGRSLGVGKRKTSTAKAYLVMGEGEVLVNGKSLTEYFGRLHDRESALWALKITERIPKYNIFALVEGGGVTGQAEALTLAISRALLVHEPQLEHRLLEAGCLFRDPRKVERKKPGHLKARKMPAWVRR</sequence>
<dbReference type="GO" id="GO:0005763">
    <property type="term" value="C:mitochondrial small ribosomal subunit"/>
    <property type="evidence" value="ECO:0007669"/>
    <property type="project" value="TreeGrafter"/>
</dbReference>
<dbReference type="EMBL" id="MU004240">
    <property type="protein sequence ID" value="KAF2665514.1"/>
    <property type="molecule type" value="Genomic_DNA"/>
</dbReference>
<organism evidence="7 8">
    <name type="scientific">Microthyrium microscopicum</name>
    <dbReference type="NCBI Taxonomy" id="703497"/>
    <lineage>
        <taxon>Eukaryota</taxon>
        <taxon>Fungi</taxon>
        <taxon>Dikarya</taxon>
        <taxon>Ascomycota</taxon>
        <taxon>Pezizomycotina</taxon>
        <taxon>Dothideomycetes</taxon>
        <taxon>Dothideomycetes incertae sedis</taxon>
        <taxon>Microthyriales</taxon>
        <taxon>Microthyriaceae</taxon>
        <taxon>Microthyrium</taxon>
    </lineage>
</organism>
<evidence type="ECO:0000256" key="6">
    <source>
        <dbReference type="RuleBase" id="RU003815"/>
    </source>
</evidence>
<dbReference type="Gene3D" id="3.30.230.10">
    <property type="match status" value="1"/>
</dbReference>
<dbReference type="NCBIfam" id="NF001099">
    <property type="entry name" value="PRK00132.1"/>
    <property type="match status" value="1"/>
</dbReference>
<dbReference type="PANTHER" id="PTHR21569">
    <property type="entry name" value="RIBOSOMAL PROTEIN S9"/>
    <property type="match status" value="1"/>
</dbReference>
<dbReference type="SUPFAM" id="SSF54211">
    <property type="entry name" value="Ribosomal protein S5 domain 2-like"/>
    <property type="match status" value="1"/>
</dbReference>
<evidence type="ECO:0000256" key="2">
    <source>
        <dbReference type="ARBA" id="ARBA00022980"/>
    </source>
</evidence>
<dbReference type="Proteomes" id="UP000799302">
    <property type="component" value="Unassembled WGS sequence"/>
</dbReference>
<keyword evidence="3 6" id="KW-0687">Ribonucleoprotein</keyword>
<dbReference type="InterPro" id="IPR020568">
    <property type="entry name" value="Ribosomal_Su5_D2-typ_SF"/>
</dbReference>
<protein>
    <recommendedName>
        <fullName evidence="4">Small ribosomal subunit protein uS9m</fullName>
    </recommendedName>
    <alternativeName>
        <fullName evidence="5">37S ribosomal protein S9, mitochondrial</fullName>
    </alternativeName>
</protein>
<dbReference type="OrthoDB" id="10254627at2759"/>
<dbReference type="PROSITE" id="PS00360">
    <property type="entry name" value="RIBOSOMAL_S9"/>
    <property type="match status" value="1"/>
</dbReference>
<evidence type="ECO:0000256" key="4">
    <source>
        <dbReference type="ARBA" id="ARBA00039318"/>
    </source>
</evidence>
<dbReference type="PANTHER" id="PTHR21569:SF1">
    <property type="entry name" value="SMALL RIBOSOMAL SUBUNIT PROTEIN US9M"/>
    <property type="match status" value="1"/>
</dbReference>
<evidence type="ECO:0000256" key="1">
    <source>
        <dbReference type="ARBA" id="ARBA00005251"/>
    </source>
</evidence>
<evidence type="ECO:0000256" key="3">
    <source>
        <dbReference type="ARBA" id="ARBA00023274"/>
    </source>
</evidence>
<evidence type="ECO:0000256" key="5">
    <source>
        <dbReference type="ARBA" id="ARBA00042623"/>
    </source>
</evidence>
<evidence type="ECO:0000313" key="7">
    <source>
        <dbReference type="EMBL" id="KAF2665514.1"/>
    </source>
</evidence>
<dbReference type="Pfam" id="PF00380">
    <property type="entry name" value="Ribosomal_S9"/>
    <property type="match status" value="1"/>
</dbReference>
<dbReference type="GO" id="GO:0003723">
    <property type="term" value="F:RNA binding"/>
    <property type="evidence" value="ECO:0007669"/>
    <property type="project" value="TreeGrafter"/>
</dbReference>
<evidence type="ECO:0000313" key="8">
    <source>
        <dbReference type="Proteomes" id="UP000799302"/>
    </source>
</evidence>
<reference evidence="7" key="1">
    <citation type="journal article" date="2020" name="Stud. Mycol.">
        <title>101 Dothideomycetes genomes: a test case for predicting lifestyles and emergence of pathogens.</title>
        <authorList>
            <person name="Haridas S."/>
            <person name="Albert R."/>
            <person name="Binder M."/>
            <person name="Bloem J."/>
            <person name="Labutti K."/>
            <person name="Salamov A."/>
            <person name="Andreopoulos B."/>
            <person name="Baker S."/>
            <person name="Barry K."/>
            <person name="Bills G."/>
            <person name="Bluhm B."/>
            <person name="Cannon C."/>
            <person name="Castanera R."/>
            <person name="Culley D."/>
            <person name="Daum C."/>
            <person name="Ezra D."/>
            <person name="Gonzalez J."/>
            <person name="Henrissat B."/>
            <person name="Kuo A."/>
            <person name="Liang C."/>
            <person name="Lipzen A."/>
            <person name="Lutzoni F."/>
            <person name="Magnuson J."/>
            <person name="Mondo S."/>
            <person name="Nolan M."/>
            <person name="Ohm R."/>
            <person name="Pangilinan J."/>
            <person name="Park H.-J."/>
            <person name="Ramirez L."/>
            <person name="Alfaro M."/>
            <person name="Sun H."/>
            <person name="Tritt A."/>
            <person name="Yoshinaga Y."/>
            <person name="Zwiers L.-H."/>
            <person name="Turgeon B."/>
            <person name="Goodwin S."/>
            <person name="Spatafora J."/>
            <person name="Crous P."/>
            <person name="Grigoriev I."/>
        </authorList>
    </citation>
    <scope>NUCLEOTIDE SEQUENCE</scope>
    <source>
        <strain evidence="7">CBS 115976</strain>
    </source>
</reference>
<dbReference type="GO" id="GO:0003735">
    <property type="term" value="F:structural constituent of ribosome"/>
    <property type="evidence" value="ECO:0007669"/>
    <property type="project" value="InterPro"/>
</dbReference>
<dbReference type="FunFam" id="3.30.230.10:FF:000001">
    <property type="entry name" value="30S ribosomal protein S9"/>
    <property type="match status" value="1"/>
</dbReference>
<comment type="similarity">
    <text evidence="1 6">Belongs to the universal ribosomal protein uS9 family.</text>
</comment>
<dbReference type="InterPro" id="IPR023035">
    <property type="entry name" value="Ribosomal_uS9_bac/plastid"/>
</dbReference>
<dbReference type="InterPro" id="IPR020574">
    <property type="entry name" value="Ribosomal_uS9_CS"/>
</dbReference>
<dbReference type="AlphaFoldDB" id="A0A6A6U3J9"/>
<proteinExistence type="inferred from homology"/>
<accession>A0A6A6U3J9</accession>
<name>A0A6A6U3J9_9PEZI</name>
<dbReference type="GO" id="GO:0006412">
    <property type="term" value="P:translation"/>
    <property type="evidence" value="ECO:0007669"/>
    <property type="project" value="InterPro"/>
</dbReference>
<gene>
    <name evidence="7" type="ORF">BT63DRAFT_482451</name>
</gene>